<dbReference type="RefSeq" id="WP_151509622.1">
    <property type="nucleotide sequence ID" value="NZ_JBMVCA010000019.1"/>
</dbReference>
<sequence length="64" mass="6760">MPAYKFVKSSYSGGNAGQECVEVARNIPTTVAVRDSKRPGGPILTVAPAAWGAFTADLRQPQQP</sequence>
<comment type="caution">
    <text evidence="2">The sequence shown here is derived from an EMBL/GenBank/DDBJ whole genome shotgun (WGS) entry which is preliminary data.</text>
</comment>
<organism evidence="2 3">
    <name type="scientific">Streptomyces arboris</name>
    <dbReference type="NCBI Taxonomy" id="2600619"/>
    <lineage>
        <taxon>Bacteria</taxon>
        <taxon>Bacillati</taxon>
        <taxon>Actinomycetota</taxon>
        <taxon>Actinomycetes</taxon>
        <taxon>Kitasatosporales</taxon>
        <taxon>Streptomycetaceae</taxon>
        <taxon>Streptomyces</taxon>
    </lineage>
</organism>
<gene>
    <name evidence="2" type="ORF">F5983_07740</name>
</gene>
<evidence type="ECO:0000259" key="1">
    <source>
        <dbReference type="Pfam" id="PF04149"/>
    </source>
</evidence>
<accession>A0A5N5EQ04</accession>
<protein>
    <submittedName>
        <fullName evidence="2">DUF397 domain-containing protein</fullName>
    </submittedName>
</protein>
<feature type="domain" description="DUF397" evidence="1">
    <location>
        <begin position="6"/>
        <end position="59"/>
    </location>
</feature>
<dbReference type="Proteomes" id="UP000326907">
    <property type="component" value="Unassembled WGS sequence"/>
</dbReference>
<dbReference type="EMBL" id="VYUA01000005">
    <property type="protein sequence ID" value="KAB2592965.1"/>
    <property type="molecule type" value="Genomic_DNA"/>
</dbReference>
<evidence type="ECO:0000313" key="3">
    <source>
        <dbReference type="Proteomes" id="UP000326907"/>
    </source>
</evidence>
<dbReference type="InterPro" id="IPR007278">
    <property type="entry name" value="DUF397"/>
</dbReference>
<dbReference type="Pfam" id="PF04149">
    <property type="entry name" value="DUF397"/>
    <property type="match status" value="1"/>
</dbReference>
<dbReference type="AlphaFoldDB" id="A0A5N5EQ04"/>
<keyword evidence="3" id="KW-1185">Reference proteome</keyword>
<proteinExistence type="predicted"/>
<evidence type="ECO:0000313" key="2">
    <source>
        <dbReference type="EMBL" id="KAB2592965.1"/>
    </source>
</evidence>
<reference evidence="2 3" key="1">
    <citation type="submission" date="2019-09" db="EMBL/GenBank/DDBJ databases">
        <authorList>
            <person name="Liu P."/>
        </authorList>
    </citation>
    <scope>NUCLEOTIDE SEQUENCE [LARGE SCALE GENOMIC DNA]</scope>
    <source>
        <strain evidence="2 3">TRM68085</strain>
    </source>
</reference>
<name>A0A5N5EQ04_9ACTN</name>